<feature type="transmembrane region" description="Helical" evidence="5">
    <location>
        <begin position="140"/>
        <end position="162"/>
    </location>
</feature>
<dbReference type="PANTHER" id="PTHR43683:SF1">
    <property type="entry name" value="MULTIDRUG EFFLUX PROTEIN YFMO"/>
    <property type="match status" value="1"/>
</dbReference>
<evidence type="ECO:0000256" key="3">
    <source>
        <dbReference type="ARBA" id="ARBA00022989"/>
    </source>
</evidence>
<feature type="domain" description="Major facilitator superfamily (MFS) profile" evidence="6">
    <location>
        <begin position="1"/>
        <end position="359"/>
    </location>
</feature>
<keyword evidence="3 5" id="KW-1133">Transmembrane helix</keyword>
<keyword evidence="8" id="KW-1185">Reference proteome</keyword>
<feature type="transmembrane region" description="Helical" evidence="5">
    <location>
        <begin position="183"/>
        <end position="204"/>
    </location>
</feature>
<dbReference type="InterPro" id="IPR011701">
    <property type="entry name" value="MFS"/>
</dbReference>
<organism evidence="7 8">
    <name type="scientific">Mycobacterium malmoense</name>
    <dbReference type="NCBI Taxonomy" id="1780"/>
    <lineage>
        <taxon>Bacteria</taxon>
        <taxon>Bacillati</taxon>
        <taxon>Actinomycetota</taxon>
        <taxon>Actinomycetes</taxon>
        <taxon>Mycobacteriales</taxon>
        <taxon>Mycobacteriaceae</taxon>
        <taxon>Mycobacterium</taxon>
    </lineage>
</organism>
<dbReference type="Proteomes" id="UP000243140">
    <property type="component" value="Unassembled WGS sequence"/>
</dbReference>
<reference evidence="7 8" key="1">
    <citation type="submission" date="2017-02" db="EMBL/GenBank/DDBJ databases">
        <title>The new phylogeny of genus Mycobacterium.</title>
        <authorList>
            <person name="Tortoli E."/>
            <person name="Trovato A."/>
            <person name="Cirillo D.M."/>
        </authorList>
    </citation>
    <scope>NUCLEOTIDE SEQUENCE [LARGE SCALE GENOMIC DNA]</scope>
    <source>
        <strain evidence="7 8">IP1130001</strain>
    </source>
</reference>
<dbReference type="PROSITE" id="PS50850">
    <property type="entry name" value="MFS"/>
    <property type="match status" value="1"/>
</dbReference>
<dbReference type="Gene3D" id="1.20.1250.20">
    <property type="entry name" value="MFS general substrate transporter like domains"/>
    <property type="match status" value="1"/>
</dbReference>
<proteinExistence type="predicted"/>
<feature type="transmembrane region" description="Helical" evidence="5">
    <location>
        <begin position="54"/>
        <end position="71"/>
    </location>
</feature>
<dbReference type="InterPro" id="IPR001958">
    <property type="entry name" value="Tet-R_TetA/multi-R_MdtG-like"/>
</dbReference>
<dbReference type="SUPFAM" id="SSF103473">
    <property type="entry name" value="MFS general substrate transporter"/>
    <property type="match status" value="1"/>
</dbReference>
<feature type="transmembrane region" description="Helical" evidence="5">
    <location>
        <begin position="247"/>
        <end position="265"/>
    </location>
</feature>
<keyword evidence="4 5" id="KW-0472">Membrane</keyword>
<dbReference type="InterPro" id="IPR036259">
    <property type="entry name" value="MFS_trans_sf"/>
</dbReference>
<evidence type="ECO:0000313" key="7">
    <source>
        <dbReference type="EMBL" id="ORA79788.1"/>
    </source>
</evidence>
<comment type="subcellular location">
    <subcellularLocation>
        <location evidence="1">Cell membrane</location>
        <topology evidence="1">Multi-pass membrane protein</topology>
    </subcellularLocation>
</comment>
<evidence type="ECO:0000256" key="5">
    <source>
        <dbReference type="SAM" id="Phobius"/>
    </source>
</evidence>
<dbReference type="PRINTS" id="PR01035">
    <property type="entry name" value="TCRTETA"/>
</dbReference>
<feature type="transmembrane region" description="Helical" evidence="5">
    <location>
        <begin position="271"/>
        <end position="290"/>
    </location>
</feature>
<feature type="transmembrane region" description="Helical" evidence="5">
    <location>
        <begin position="83"/>
        <end position="101"/>
    </location>
</feature>
<feature type="transmembrane region" description="Helical" evidence="5">
    <location>
        <begin position="29"/>
        <end position="47"/>
    </location>
</feature>
<dbReference type="PANTHER" id="PTHR43683">
    <property type="entry name" value="MULTIDRUG EFFLUX PROTEIN YFMO"/>
    <property type="match status" value="1"/>
</dbReference>
<feature type="transmembrane region" description="Helical" evidence="5">
    <location>
        <begin position="113"/>
        <end position="134"/>
    </location>
</feature>
<dbReference type="InterPro" id="IPR053200">
    <property type="entry name" value="YfmO-like"/>
</dbReference>
<gene>
    <name evidence="7" type="ORF">BST29_18035</name>
</gene>
<keyword evidence="2 5" id="KW-0812">Transmembrane</keyword>
<sequence>MGSGLVSPILPTMASRLHATPAQMSLLFTSYLSVTAVTMLATGWVSFRIGAKRTLVVGLLLTAVFSGLAGASHGLDGIIGFRAGWGLGHALFIATALAVIVGASSGGIVGAIVLYEAALGIGIALGPVIGGFLGEISWRLPFFGVSTLMAIGLICVITLVAPTVHPAERVSVSDPIKALRHRGLLTTSIAALLYNCGLFIVISYAPYPMKITAHELGFVFFGWGVLIAIFSAFCAPWAQRRIGTARSLYLTMLLISVDVAAIGYWIERPRIIMICVIASGALIGMNNTLLTGTAMHVAQVPGPTASAAYNFVRFIGGGVAPWVAGIAARHYGHSSAFYVGAAAVLLGLVVLATTHRLIVQVDERRVQETEEVIEEFLDSMGNVG</sequence>
<dbReference type="EMBL" id="MVHV01000020">
    <property type="protein sequence ID" value="ORA79788.1"/>
    <property type="molecule type" value="Genomic_DNA"/>
</dbReference>
<feature type="transmembrane region" description="Helical" evidence="5">
    <location>
        <begin position="337"/>
        <end position="359"/>
    </location>
</feature>
<dbReference type="Pfam" id="PF07690">
    <property type="entry name" value="MFS_1"/>
    <property type="match status" value="1"/>
</dbReference>
<feature type="transmembrane region" description="Helical" evidence="5">
    <location>
        <begin position="311"/>
        <end position="331"/>
    </location>
</feature>
<accession>A0ABX3SNG9</accession>
<protein>
    <submittedName>
        <fullName evidence="7">MFS transporter</fullName>
    </submittedName>
</protein>
<dbReference type="CDD" id="cd17474">
    <property type="entry name" value="MFS_YfmO_like"/>
    <property type="match status" value="1"/>
</dbReference>
<evidence type="ECO:0000256" key="4">
    <source>
        <dbReference type="ARBA" id="ARBA00023136"/>
    </source>
</evidence>
<evidence type="ECO:0000256" key="2">
    <source>
        <dbReference type="ARBA" id="ARBA00022692"/>
    </source>
</evidence>
<comment type="caution">
    <text evidence="7">The sequence shown here is derived from an EMBL/GenBank/DDBJ whole genome shotgun (WGS) entry which is preliminary data.</text>
</comment>
<feature type="transmembrane region" description="Helical" evidence="5">
    <location>
        <begin position="216"/>
        <end position="235"/>
    </location>
</feature>
<evidence type="ECO:0000313" key="8">
    <source>
        <dbReference type="Proteomes" id="UP000243140"/>
    </source>
</evidence>
<name>A0ABX3SNG9_MYCMA</name>
<dbReference type="InterPro" id="IPR020846">
    <property type="entry name" value="MFS_dom"/>
</dbReference>
<evidence type="ECO:0000259" key="6">
    <source>
        <dbReference type="PROSITE" id="PS50850"/>
    </source>
</evidence>
<evidence type="ECO:0000256" key="1">
    <source>
        <dbReference type="ARBA" id="ARBA00004651"/>
    </source>
</evidence>